<name>A0A8J2PS17_9BILA</name>
<protein>
    <submittedName>
        <fullName evidence="1">Uncharacterized protein</fullName>
    </submittedName>
</protein>
<proteinExistence type="predicted"/>
<comment type="caution">
    <text evidence="1">The sequence shown here is derived from an EMBL/GenBank/DDBJ whole genome shotgun (WGS) entry which is preliminary data.</text>
</comment>
<dbReference type="OrthoDB" id="5801202at2759"/>
<sequence>MRALEALSRGRLEMTIWSHEYWEIPNLSVATKLLHYKNSLKLHLNSRSDLKFLPEMIFKNALYFKEHRTPLLNTILEINNHGDIALHSLYTNRFELGIEQCSRIKFAMFYPIYATLCYQKNSII</sequence>
<evidence type="ECO:0000313" key="2">
    <source>
        <dbReference type="Proteomes" id="UP000746747"/>
    </source>
</evidence>
<accession>A0A8J2PS17</accession>
<dbReference type="EMBL" id="CAKAEH010001149">
    <property type="protein sequence ID" value="CAG9533006.1"/>
    <property type="molecule type" value="Genomic_DNA"/>
</dbReference>
<organism evidence="1 2">
    <name type="scientific">Cercopithifilaria johnstoni</name>
    <dbReference type="NCBI Taxonomy" id="2874296"/>
    <lineage>
        <taxon>Eukaryota</taxon>
        <taxon>Metazoa</taxon>
        <taxon>Ecdysozoa</taxon>
        <taxon>Nematoda</taxon>
        <taxon>Chromadorea</taxon>
        <taxon>Rhabditida</taxon>
        <taxon>Spirurina</taxon>
        <taxon>Spiruromorpha</taxon>
        <taxon>Filarioidea</taxon>
        <taxon>Onchocercidae</taxon>
        <taxon>Cercopithifilaria</taxon>
    </lineage>
</organism>
<keyword evidence="2" id="KW-1185">Reference proteome</keyword>
<reference evidence="1" key="1">
    <citation type="submission" date="2021-09" db="EMBL/GenBank/DDBJ databases">
        <authorList>
            <consortium name="Pathogen Informatics"/>
        </authorList>
    </citation>
    <scope>NUCLEOTIDE SEQUENCE</scope>
</reference>
<evidence type="ECO:0000313" key="1">
    <source>
        <dbReference type="EMBL" id="CAG9533006.1"/>
    </source>
</evidence>
<gene>
    <name evidence="1" type="ORF">CJOHNSTONI_LOCUS3271</name>
</gene>
<dbReference type="Proteomes" id="UP000746747">
    <property type="component" value="Unassembled WGS sequence"/>
</dbReference>
<dbReference type="AlphaFoldDB" id="A0A8J2PS17"/>